<sequence>MVHQIESMLLSDLMLELLDCRTGELDNLIGIQVNHVVVMTTVSQFKNCMTAVEIMTNHQPCGFKLGQYTVNRGQADVLVRLHQRLVDIFGTHVALLGGIEHL</sequence>
<name>A0A379I841_PSEFL</name>
<organism evidence="1 2">
    <name type="scientific">Pseudomonas fluorescens</name>
    <dbReference type="NCBI Taxonomy" id="294"/>
    <lineage>
        <taxon>Bacteria</taxon>
        <taxon>Pseudomonadati</taxon>
        <taxon>Pseudomonadota</taxon>
        <taxon>Gammaproteobacteria</taxon>
        <taxon>Pseudomonadales</taxon>
        <taxon>Pseudomonadaceae</taxon>
        <taxon>Pseudomonas</taxon>
    </lineage>
</organism>
<evidence type="ECO:0000313" key="2">
    <source>
        <dbReference type="Proteomes" id="UP000255125"/>
    </source>
</evidence>
<reference evidence="1 2" key="1">
    <citation type="submission" date="2018-06" db="EMBL/GenBank/DDBJ databases">
        <authorList>
            <consortium name="Pathogen Informatics"/>
            <person name="Doyle S."/>
        </authorList>
    </citation>
    <scope>NUCLEOTIDE SEQUENCE [LARGE SCALE GENOMIC DNA]</scope>
    <source>
        <strain evidence="1 2">NCTC10392</strain>
    </source>
</reference>
<dbReference type="EMBL" id="UGUS01000002">
    <property type="protein sequence ID" value="SUD28950.1"/>
    <property type="molecule type" value="Genomic_DNA"/>
</dbReference>
<protein>
    <submittedName>
        <fullName evidence="1">Uncharacterized protein</fullName>
    </submittedName>
</protein>
<proteinExistence type="predicted"/>
<dbReference type="AlphaFoldDB" id="A0A379I841"/>
<dbReference type="AntiFam" id="ANF00190">
    <property type="entry name" value="Shadow ORF (opposite fur)"/>
</dbReference>
<gene>
    <name evidence="1" type="ORF">NCTC10392_00980</name>
</gene>
<dbReference type="Proteomes" id="UP000255125">
    <property type="component" value="Unassembled WGS sequence"/>
</dbReference>
<accession>A0A379I841</accession>
<evidence type="ECO:0000313" key="1">
    <source>
        <dbReference type="EMBL" id="SUD28950.1"/>
    </source>
</evidence>